<keyword evidence="2" id="KW-1185">Reference proteome</keyword>
<dbReference type="EMBL" id="JAALLT010000001">
    <property type="protein sequence ID" value="NGP75452.1"/>
    <property type="molecule type" value="Genomic_DNA"/>
</dbReference>
<protein>
    <submittedName>
        <fullName evidence="1">Uncharacterized protein</fullName>
    </submittedName>
</protein>
<dbReference type="AlphaFoldDB" id="A0A6M1SRS3"/>
<sequence length="255" mass="28034">MITGCEANLDPIDRGAGVYGIYGALDLNSQTNYIRVKDLNAELTAEATNTLNATVTLENLETGEIDTLSSNRLQFEDIYLHNFVVNQPVSPDTPYSVTAKRSDGAQTSIETLTPTQPVPVAGPQNQACNTPVTVSFEPTNGGTIVIRLGIPFESVLGPIYWATPQELREDTNAEGRITYTFTPQIQVSLIPGSVTNGQDLDCTDLDDDDFLISYAHYSRDFYEKIENDPFDIRASTQRFGSYYRDTLAVAVDISQ</sequence>
<accession>A0A6M1SRS3</accession>
<evidence type="ECO:0000313" key="1">
    <source>
        <dbReference type="EMBL" id="NGP75452.1"/>
    </source>
</evidence>
<dbReference type="RefSeq" id="WP_165138767.1">
    <property type="nucleotide sequence ID" value="NZ_JAALLT010000001.1"/>
</dbReference>
<dbReference type="Proteomes" id="UP000473278">
    <property type="component" value="Unassembled WGS sequence"/>
</dbReference>
<comment type="caution">
    <text evidence="1">The sequence shown here is derived from an EMBL/GenBank/DDBJ whole genome shotgun (WGS) entry which is preliminary data.</text>
</comment>
<proteinExistence type="predicted"/>
<evidence type="ECO:0000313" key="2">
    <source>
        <dbReference type="Proteomes" id="UP000473278"/>
    </source>
</evidence>
<gene>
    <name evidence="1" type="ORF">G3570_02325</name>
</gene>
<reference evidence="1 2" key="1">
    <citation type="submission" date="2020-02" db="EMBL/GenBank/DDBJ databases">
        <title>Balneolaceae bacterium YR4-1, complete genome.</title>
        <authorList>
            <person name="Li Y."/>
            <person name="Wu S."/>
        </authorList>
    </citation>
    <scope>NUCLEOTIDE SEQUENCE [LARGE SCALE GENOMIC DNA]</scope>
    <source>
        <strain evidence="1 2">YR4-1</strain>
    </source>
</reference>
<name>A0A6M1SRS3_9BACT</name>
<organism evidence="1 2">
    <name type="scientific">Halalkalibaculum roseum</name>
    <dbReference type="NCBI Taxonomy" id="2709311"/>
    <lineage>
        <taxon>Bacteria</taxon>
        <taxon>Pseudomonadati</taxon>
        <taxon>Balneolota</taxon>
        <taxon>Balneolia</taxon>
        <taxon>Balneolales</taxon>
        <taxon>Balneolaceae</taxon>
        <taxon>Halalkalibaculum</taxon>
    </lineage>
</organism>